<gene>
    <name evidence="2" type="ORF">DZC73_29020</name>
</gene>
<reference evidence="2 3" key="2">
    <citation type="submission" date="2018-12" db="EMBL/GenBank/DDBJ databases">
        <title>Rhizobacter gummiphilus sp. nov., a rubber-degrading bacterium isolated from the soil of a botanical garden in Japan.</title>
        <authorList>
            <person name="Shunsuke S.S."/>
        </authorList>
    </citation>
    <scope>NUCLEOTIDE SEQUENCE [LARGE SCALE GENOMIC DNA]</scope>
    <source>
        <strain evidence="2 3">S-16</strain>
    </source>
</reference>
<accession>A0A3N7HL30</accession>
<dbReference type="AlphaFoldDB" id="A0A3N7HL30"/>
<feature type="domain" description="Alpha/beta hydrolase" evidence="1">
    <location>
        <begin position="324"/>
        <end position="699"/>
    </location>
</feature>
<organism evidence="2 3">
    <name type="scientific">Piscinibacter terrae</name>
    <dbReference type="NCBI Taxonomy" id="2496871"/>
    <lineage>
        <taxon>Bacteria</taxon>
        <taxon>Pseudomonadati</taxon>
        <taxon>Pseudomonadota</taxon>
        <taxon>Betaproteobacteria</taxon>
        <taxon>Burkholderiales</taxon>
        <taxon>Sphaerotilaceae</taxon>
        <taxon>Piscinibacter</taxon>
    </lineage>
</organism>
<reference evidence="2 3" key="1">
    <citation type="submission" date="2018-08" db="EMBL/GenBank/DDBJ databases">
        <authorList>
            <person name="Khan S.A."/>
            <person name="Jeon C.O."/>
            <person name="Chun B.H."/>
            <person name="Jeong S.E."/>
        </authorList>
    </citation>
    <scope>NUCLEOTIDE SEQUENCE [LARGE SCALE GENOMIC DNA]</scope>
    <source>
        <strain evidence="2 3">S-16</strain>
    </source>
</reference>
<evidence type="ECO:0000313" key="3">
    <source>
        <dbReference type="Proteomes" id="UP000267464"/>
    </source>
</evidence>
<dbReference type="Pfam" id="PF20091">
    <property type="entry name" value="Abhydrolase_10"/>
    <property type="match status" value="1"/>
</dbReference>
<keyword evidence="3" id="KW-1185">Reference proteome</keyword>
<name>A0A3N7HL30_9BURK</name>
<proteinExistence type="predicted"/>
<dbReference type="Proteomes" id="UP000267464">
    <property type="component" value="Unassembled WGS sequence"/>
</dbReference>
<comment type="caution">
    <text evidence="2">The sequence shown here is derived from an EMBL/GenBank/DDBJ whole genome shotgun (WGS) entry which is preliminary data.</text>
</comment>
<evidence type="ECO:0000259" key="1">
    <source>
        <dbReference type="Pfam" id="PF20091"/>
    </source>
</evidence>
<dbReference type="EMBL" id="QUSW01000012">
    <property type="protein sequence ID" value="RQP21281.1"/>
    <property type="molecule type" value="Genomic_DNA"/>
</dbReference>
<dbReference type="InterPro" id="IPR045394">
    <property type="entry name" value="Abhydrolase_dom"/>
</dbReference>
<evidence type="ECO:0000313" key="2">
    <source>
        <dbReference type="EMBL" id="RQP21281.1"/>
    </source>
</evidence>
<protein>
    <submittedName>
        <fullName evidence="2">Peptidase</fullName>
    </submittedName>
</protein>
<sequence>MHAPAHAAAGVIDNFEIVSTAAAFGGATPPGAAGPYVLITAIAHGKLDPAHALNAGIVDLANAPRDANGLVSYSTDVLILRPQSAANATRLLYYDVVNRGGKLGLGDFVGGDLVAGTVPPATFPSLLQKGYTLVWSGWQGDIPQSGDSLHGAVGTAFPTAKNADGTEITGLTTQEFIGSGTTMRLSYKPASLTDFSEVKFSARQSWYNSNHQLGYRTSYSAAVSDWKYVANSDGSYSVSFTPPQFVPDEHNVSVKPDAGTIYTFVYRAKQPRVNGIGFAAVRDLVSYLKNLPADAQGHANPLRDMLSARCIVASCSSNPPTNFDVAVAAGESQSGRFLKDFLYQGFNVDKFGKIVFDGMLPIISGAKRTWVNQRFSQPGATTTAHSDHWQPGDQFPFTYGVLTDRYSGVSDGILKKCLATATCPRILHVDSSVEWWQGRGSLVVTDDHENDLALPSNVRVYLIAGAKHQSGVGVRTGINTLPASTSACLFPTVNIKTATVWRALLSRLTDWVTVGAVPPSSVHPTVAGGAIRMTPTQTNYAFPADVTNVKVPIGDAATPTVINGAHVGYYNQIYTTDYFPASGQAEPIVDFTKGYVQHVPKLDSNGNEMGGIITPEVKVPVSSYVGWSLRKNGFAVGESCGLEGSSVPLAVNASVKSAGDKRATLADLYPTRSDYIAKYRAAANDLQALGFILPLDNQNWYQPAPTNISSNLIPNP</sequence>